<dbReference type="Proteomes" id="UP001595803">
    <property type="component" value="Unassembled WGS sequence"/>
</dbReference>
<name>A0ABV7ZC72_9DEIO</name>
<dbReference type="CDD" id="cd00143">
    <property type="entry name" value="PP2Cc"/>
    <property type="match status" value="1"/>
</dbReference>
<accession>A0ABV7ZC72</accession>
<sequence>MTTPDDAGTPDWNDTTATLRDLFAKKDAAGDVQAAEPELSTFDPGGPVAVVDGDAVLEADGRDAAAQAEPAESPISVNGTPEPGADDLLTASPVTETSSPDEGAVSVAPVEPAVVEPPAAPAQQPVAAAIPEPTAPPPAPAAMPSGVSDDLEEEVYAPSAPVSGPVVGDVLDGYHLNEELGRGWFVASPVGSGPSVDVYARPEPLWATAQAHRALPRFTRSGALHVLEPVAGEPIAAPLAVPTALASLRELTQLLFALERQGLVVVDLDPDAPRVTPQGVRLRFPPRLARVGDVPQVAVREGITPPEVLAGQPADPRSGVAVLGALLYRWLTGRTLPPEGASDAVLGAMTVGGVPQLLRGMLGPPEERLTPAGVLATLKTLTAPPLPAYHVAAATDVGLNPERPTNEDSYGFTWRQLGLHGASELVLRACVSDGMGGMAAGEVASAAAVRGFLGSERSTLPEMVWDANAAVLTAMAGRDGGCTISGVELRGAALHLGHVGDTRAYLRQGGAVRQLSRDHSYVAAMVASGQMTPEEAQVSPERNKVLRSLGSLRVPQENYVQTLDEPLTLVPGDRVLLVSDGVWGEVPDAELFPLLDTLPVQELVDRLIALALASGAPDNATALVIERVR</sequence>
<reference evidence="4" key="1">
    <citation type="journal article" date="2019" name="Int. J. Syst. Evol. Microbiol.">
        <title>The Global Catalogue of Microorganisms (GCM) 10K type strain sequencing project: providing services to taxonomists for standard genome sequencing and annotation.</title>
        <authorList>
            <consortium name="The Broad Institute Genomics Platform"/>
            <consortium name="The Broad Institute Genome Sequencing Center for Infectious Disease"/>
            <person name="Wu L."/>
            <person name="Ma J."/>
        </authorList>
    </citation>
    <scope>NUCLEOTIDE SEQUENCE [LARGE SCALE GENOMIC DNA]</scope>
    <source>
        <strain evidence="4">CCTCC AB 2017081</strain>
    </source>
</reference>
<gene>
    <name evidence="3" type="ORF">ACFOSB_12730</name>
</gene>
<keyword evidence="4" id="KW-1185">Reference proteome</keyword>
<evidence type="ECO:0000259" key="2">
    <source>
        <dbReference type="PROSITE" id="PS51746"/>
    </source>
</evidence>
<feature type="region of interest" description="Disordered" evidence="1">
    <location>
        <begin position="61"/>
        <end position="105"/>
    </location>
</feature>
<dbReference type="SMART" id="SM00332">
    <property type="entry name" value="PP2Cc"/>
    <property type="match status" value="1"/>
</dbReference>
<evidence type="ECO:0000313" key="3">
    <source>
        <dbReference type="EMBL" id="MFC3833724.1"/>
    </source>
</evidence>
<organism evidence="3 4">
    <name type="scientific">Deinococcus rufus</name>
    <dbReference type="NCBI Taxonomy" id="2136097"/>
    <lineage>
        <taxon>Bacteria</taxon>
        <taxon>Thermotogati</taxon>
        <taxon>Deinococcota</taxon>
        <taxon>Deinococci</taxon>
        <taxon>Deinococcales</taxon>
        <taxon>Deinococcaceae</taxon>
        <taxon>Deinococcus</taxon>
    </lineage>
</organism>
<dbReference type="EMBL" id="JBHRZG010000013">
    <property type="protein sequence ID" value="MFC3833724.1"/>
    <property type="molecule type" value="Genomic_DNA"/>
</dbReference>
<dbReference type="Gene3D" id="1.10.510.10">
    <property type="entry name" value="Transferase(Phosphotransferase) domain 1"/>
    <property type="match status" value="1"/>
</dbReference>
<comment type="caution">
    <text evidence="3">The sequence shown here is derived from an EMBL/GenBank/DDBJ whole genome shotgun (WGS) entry which is preliminary data.</text>
</comment>
<dbReference type="Gene3D" id="3.60.40.10">
    <property type="entry name" value="PPM-type phosphatase domain"/>
    <property type="match status" value="1"/>
</dbReference>
<protein>
    <recommendedName>
        <fullName evidence="2">PPM-type phosphatase domain-containing protein</fullName>
    </recommendedName>
</protein>
<feature type="region of interest" description="Disordered" evidence="1">
    <location>
        <begin position="129"/>
        <end position="148"/>
    </location>
</feature>
<dbReference type="RefSeq" id="WP_322473587.1">
    <property type="nucleotide sequence ID" value="NZ_JBHRZG010000013.1"/>
</dbReference>
<dbReference type="Pfam" id="PF00481">
    <property type="entry name" value="PP2C"/>
    <property type="match status" value="1"/>
</dbReference>
<proteinExistence type="predicted"/>
<feature type="domain" description="PPM-type phosphatase" evidence="2">
    <location>
        <begin position="390"/>
        <end position="627"/>
    </location>
</feature>
<dbReference type="InterPro" id="IPR036457">
    <property type="entry name" value="PPM-type-like_dom_sf"/>
</dbReference>
<dbReference type="PROSITE" id="PS51746">
    <property type="entry name" value="PPM_2"/>
    <property type="match status" value="1"/>
</dbReference>
<dbReference type="SUPFAM" id="SSF81606">
    <property type="entry name" value="PP2C-like"/>
    <property type="match status" value="1"/>
</dbReference>
<dbReference type="SMART" id="SM00331">
    <property type="entry name" value="PP2C_SIG"/>
    <property type="match status" value="1"/>
</dbReference>
<evidence type="ECO:0000313" key="4">
    <source>
        <dbReference type="Proteomes" id="UP001595803"/>
    </source>
</evidence>
<dbReference type="InterPro" id="IPR001932">
    <property type="entry name" value="PPM-type_phosphatase-like_dom"/>
</dbReference>
<evidence type="ECO:0000256" key="1">
    <source>
        <dbReference type="SAM" id="MobiDB-lite"/>
    </source>
</evidence>